<dbReference type="Proteomes" id="UP000314294">
    <property type="component" value="Unassembled WGS sequence"/>
</dbReference>
<evidence type="ECO:0000313" key="2">
    <source>
        <dbReference type="EMBL" id="TNN73069.1"/>
    </source>
</evidence>
<dbReference type="AlphaFoldDB" id="A0A4Z2I4T1"/>
<proteinExistence type="predicted"/>
<evidence type="ECO:0000313" key="3">
    <source>
        <dbReference type="Proteomes" id="UP000314294"/>
    </source>
</evidence>
<accession>A0A4Z2I4T1</accession>
<protein>
    <submittedName>
        <fullName evidence="2">Uncharacterized protein</fullName>
    </submittedName>
</protein>
<feature type="region of interest" description="Disordered" evidence="1">
    <location>
        <begin position="56"/>
        <end position="91"/>
    </location>
</feature>
<gene>
    <name evidence="2" type="ORF">EYF80_016739</name>
</gene>
<dbReference type="EMBL" id="SRLO01000129">
    <property type="protein sequence ID" value="TNN73069.1"/>
    <property type="molecule type" value="Genomic_DNA"/>
</dbReference>
<name>A0A4Z2I4T1_9TELE</name>
<organism evidence="2 3">
    <name type="scientific">Liparis tanakae</name>
    <name type="common">Tanaka's snailfish</name>
    <dbReference type="NCBI Taxonomy" id="230148"/>
    <lineage>
        <taxon>Eukaryota</taxon>
        <taxon>Metazoa</taxon>
        <taxon>Chordata</taxon>
        <taxon>Craniata</taxon>
        <taxon>Vertebrata</taxon>
        <taxon>Euteleostomi</taxon>
        <taxon>Actinopterygii</taxon>
        <taxon>Neopterygii</taxon>
        <taxon>Teleostei</taxon>
        <taxon>Neoteleostei</taxon>
        <taxon>Acanthomorphata</taxon>
        <taxon>Eupercaria</taxon>
        <taxon>Perciformes</taxon>
        <taxon>Cottioidei</taxon>
        <taxon>Cottales</taxon>
        <taxon>Liparidae</taxon>
        <taxon>Liparis</taxon>
    </lineage>
</organism>
<reference evidence="2 3" key="1">
    <citation type="submission" date="2019-03" db="EMBL/GenBank/DDBJ databases">
        <title>First draft genome of Liparis tanakae, snailfish: a comprehensive survey of snailfish specific genes.</title>
        <authorList>
            <person name="Kim W."/>
            <person name="Song I."/>
            <person name="Jeong J.-H."/>
            <person name="Kim D."/>
            <person name="Kim S."/>
            <person name="Ryu S."/>
            <person name="Song J.Y."/>
            <person name="Lee S.K."/>
        </authorList>
    </citation>
    <scope>NUCLEOTIDE SEQUENCE [LARGE SCALE GENOMIC DNA]</scope>
    <source>
        <tissue evidence="2">Muscle</tissue>
    </source>
</reference>
<keyword evidence="3" id="KW-1185">Reference proteome</keyword>
<comment type="caution">
    <text evidence="2">The sequence shown here is derived from an EMBL/GenBank/DDBJ whole genome shotgun (WGS) entry which is preliminary data.</text>
</comment>
<evidence type="ECO:0000256" key="1">
    <source>
        <dbReference type="SAM" id="MobiDB-lite"/>
    </source>
</evidence>
<sequence length="91" mass="9896">MAYYTTKDKHPPEQAKLLFALADERRLTVTVKSALMAAQYLDPTMLCKICTRSHTAASCDSTKHHSVCTRSNTSNPPAVKSVTRPSSAAAD</sequence>